<dbReference type="Pfam" id="PF06130">
    <property type="entry name" value="PTAC"/>
    <property type="match status" value="1"/>
</dbReference>
<evidence type="ECO:0000256" key="3">
    <source>
        <dbReference type="ARBA" id="ARBA00007342"/>
    </source>
</evidence>
<evidence type="ECO:0000256" key="7">
    <source>
        <dbReference type="ARBA" id="ARBA00022723"/>
    </source>
</evidence>
<evidence type="ECO:0000256" key="4">
    <source>
        <dbReference type="ARBA" id="ARBA00012206"/>
    </source>
</evidence>
<evidence type="ECO:0000256" key="5">
    <source>
        <dbReference type="ARBA" id="ARBA00020837"/>
    </source>
</evidence>
<comment type="similarity">
    <text evidence="3 12">Belongs to the PduL family.</text>
</comment>
<evidence type="ECO:0000313" key="13">
    <source>
        <dbReference type="EMBL" id="MDB1125258.1"/>
    </source>
</evidence>
<comment type="cofactor">
    <cofactor evidence="1">
        <name>Zn(2+)</name>
        <dbReference type="ChEBI" id="CHEBI:29105"/>
    </cofactor>
</comment>
<accession>A0ABT4YUJ6</accession>
<dbReference type="EC" id="2.3.1.222" evidence="4 12"/>
<dbReference type="RefSeq" id="WP_272138801.1">
    <property type="nucleotide sequence ID" value="NZ_JAQLOI010000003.1"/>
</dbReference>
<evidence type="ECO:0000256" key="6">
    <source>
        <dbReference type="ARBA" id="ARBA00022679"/>
    </source>
</evidence>
<dbReference type="EMBL" id="JAQLOI010000003">
    <property type="protein sequence ID" value="MDB1125258.1"/>
    <property type="molecule type" value="Genomic_DNA"/>
</dbReference>
<comment type="pathway">
    <text evidence="2 12">Polyol metabolism; 1,2-propanediol degradation.</text>
</comment>
<keyword evidence="6 12" id="KW-0808">Transferase</keyword>
<dbReference type="PIRSF" id="PIRSF010130">
    <property type="entry name" value="PduL"/>
    <property type="match status" value="1"/>
</dbReference>
<dbReference type="Proteomes" id="UP001210678">
    <property type="component" value="Unassembled WGS sequence"/>
</dbReference>
<protein>
    <recommendedName>
        <fullName evidence="5 12">Phosphate propanoyltransferase</fullName>
        <ecNumber evidence="4 12">2.3.1.222</ecNumber>
    </recommendedName>
</protein>
<comment type="subcellular location">
    <subcellularLocation>
        <location evidence="10">Bacterial microcompartment</location>
    </subcellularLocation>
</comment>
<evidence type="ECO:0000256" key="1">
    <source>
        <dbReference type="ARBA" id="ARBA00001947"/>
    </source>
</evidence>
<proteinExistence type="inferred from homology"/>
<keyword evidence="9 12" id="KW-0012">Acyltransferase</keyword>
<evidence type="ECO:0000313" key="14">
    <source>
        <dbReference type="Proteomes" id="UP001210678"/>
    </source>
</evidence>
<dbReference type="InterPro" id="IPR008300">
    <property type="entry name" value="PTAC"/>
</dbReference>
<comment type="function">
    <text evidence="12">Involved in 1,2-propanediol (1,2-PD) degradation by catalyzing the conversion of propanoyl-CoA to propanoyl-phosphate.</text>
</comment>
<evidence type="ECO:0000256" key="11">
    <source>
        <dbReference type="ARBA" id="ARBA00024446"/>
    </source>
</evidence>
<evidence type="ECO:0000256" key="2">
    <source>
        <dbReference type="ARBA" id="ARBA00004836"/>
    </source>
</evidence>
<dbReference type="NCBIfam" id="NF011652">
    <property type="entry name" value="PRK15070.1"/>
    <property type="match status" value="1"/>
</dbReference>
<organism evidence="13 14">
    <name type="scientific">Vibrio algarum</name>
    <dbReference type="NCBI Taxonomy" id="3020714"/>
    <lineage>
        <taxon>Bacteria</taxon>
        <taxon>Pseudomonadati</taxon>
        <taxon>Pseudomonadota</taxon>
        <taxon>Gammaproteobacteria</taxon>
        <taxon>Vibrionales</taxon>
        <taxon>Vibrionaceae</taxon>
        <taxon>Vibrio</taxon>
    </lineage>
</organism>
<evidence type="ECO:0000256" key="10">
    <source>
        <dbReference type="ARBA" id="ARBA00024322"/>
    </source>
</evidence>
<dbReference type="PANTHER" id="PTHR39453:SF1">
    <property type="entry name" value="PHOSPHATE PROPANOYLTRANSFERASE"/>
    <property type="match status" value="1"/>
</dbReference>
<evidence type="ECO:0000256" key="9">
    <source>
        <dbReference type="ARBA" id="ARBA00023315"/>
    </source>
</evidence>
<gene>
    <name evidence="13" type="ORF">PGX00_17040</name>
</gene>
<keyword evidence="11" id="KW-1283">Bacterial microcompartment</keyword>
<keyword evidence="8" id="KW-0862">Zinc</keyword>
<dbReference type="PANTHER" id="PTHR39453">
    <property type="entry name" value="PHOSPHATE PROPANOYLTRANSFERASE"/>
    <property type="match status" value="1"/>
</dbReference>
<evidence type="ECO:0000256" key="8">
    <source>
        <dbReference type="ARBA" id="ARBA00022833"/>
    </source>
</evidence>
<comment type="caution">
    <text evidence="13">The sequence shown here is derived from an EMBL/GenBank/DDBJ whole genome shotgun (WGS) entry which is preliminary data.</text>
</comment>
<comment type="catalytic activity">
    <reaction evidence="12">
        <text>propanoyl-CoA + phosphate = propanoyl phosphate + CoA</text>
        <dbReference type="Rhea" id="RHEA:28046"/>
        <dbReference type="ChEBI" id="CHEBI:43474"/>
        <dbReference type="ChEBI" id="CHEBI:57287"/>
        <dbReference type="ChEBI" id="CHEBI:57392"/>
        <dbReference type="ChEBI" id="CHEBI:58933"/>
        <dbReference type="EC" id="2.3.1.222"/>
    </reaction>
</comment>
<sequence>MEESTMVEEALIHNKVESIVENLFDEMRQRPIPVGVSNRHIHLCEADFTALFPGRDLTVKKMLLQPGQYAADEIVTICGPKGCIERVRILGPLRSQTQVEISATDARAIGVKAPLRLSGKLAGTPGVRLVSPFGEVTLEQGTLVALRHIHMSPLEALVYGVSEGDSVKVSIEGTLRKAIFDDVAIRIDPAMKLEMHIDTDEANAADLGNQSAFAVLIKD</sequence>
<keyword evidence="14" id="KW-1185">Reference proteome</keyword>
<evidence type="ECO:0000256" key="12">
    <source>
        <dbReference type="PIRNR" id="PIRNR010130"/>
    </source>
</evidence>
<keyword evidence="7" id="KW-0479">Metal-binding</keyword>
<reference evidence="13 14" key="1">
    <citation type="submission" date="2023-01" db="EMBL/GenBank/DDBJ databases">
        <title>Vibrio sp. KJ40-1 sp.nov, isolated from marine algae.</title>
        <authorList>
            <person name="Butt M."/>
            <person name="Kim J.M.J."/>
            <person name="Jeon C.O.C."/>
        </authorList>
    </citation>
    <scope>NUCLEOTIDE SEQUENCE [LARGE SCALE GENOMIC DNA]</scope>
    <source>
        <strain evidence="13 14">KJ40-1</strain>
    </source>
</reference>
<name>A0ABT4YUJ6_9VIBR</name>